<dbReference type="NCBIfam" id="TIGR02141">
    <property type="entry name" value="modB_ABC"/>
    <property type="match status" value="1"/>
</dbReference>
<feature type="transmembrane region" description="Helical" evidence="10">
    <location>
        <begin position="52"/>
        <end position="74"/>
    </location>
</feature>
<protein>
    <recommendedName>
        <fullName evidence="11">Molybdenum transport system permease</fullName>
    </recommendedName>
</protein>
<dbReference type="RefSeq" id="WP_087552913.1">
    <property type="nucleotide sequence ID" value="NZ_CP033133.1"/>
</dbReference>
<feature type="domain" description="ABC transmembrane type-1" evidence="12">
    <location>
        <begin position="14"/>
        <end position="216"/>
    </location>
</feature>
<evidence type="ECO:0000256" key="2">
    <source>
        <dbReference type="ARBA" id="ARBA00004651"/>
    </source>
</evidence>
<gene>
    <name evidence="13" type="ORF">CDG68_09095</name>
</gene>
<feature type="transmembrane region" description="Helical" evidence="10">
    <location>
        <begin position="199"/>
        <end position="222"/>
    </location>
</feature>
<dbReference type="InterPro" id="IPR000515">
    <property type="entry name" value="MetI-like"/>
</dbReference>
<evidence type="ECO:0000256" key="3">
    <source>
        <dbReference type="ARBA" id="ARBA00007069"/>
    </source>
</evidence>
<dbReference type="NCBIfam" id="NF006939">
    <property type="entry name" value="PRK09421.1"/>
    <property type="match status" value="1"/>
</dbReference>
<dbReference type="SUPFAM" id="SSF161098">
    <property type="entry name" value="MetI-like"/>
    <property type="match status" value="1"/>
</dbReference>
<proteinExistence type="inferred from homology"/>
<evidence type="ECO:0000259" key="12">
    <source>
        <dbReference type="PROSITE" id="PS50928"/>
    </source>
</evidence>
<evidence type="ECO:0000256" key="11">
    <source>
        <dbReference type="RuleBase" id="RU365097"/>
    </source>
</evidence>
<feature type="transmembrane region" description="Helical" evidence="10">
    <location>
        <begin position="138"/>
        <end position="159"/>
    </location>
</feature>
<evidence type="ECO:0000256" key="4">
    <source>
        <dbReference type="ARBA" id="ARBA00022448"/>
    </source>
</evidence>
<dbReference type="PROSITE" id="PS50928">
    <property type="entry name" value="ABC_TM1"/>
    <property type="match status" value="1"/>
</dbReference>
<evidence type="ECO:0000256" key="1">
    <source>
        <dbReference type="ARBA" id="ARBA00002949"/>
    </source>
</evidence>
<keyword evidence="4 10" id="KW-0813">Transport</keyword>
<dbReference type="Proteomes" id="UP000279962">
    <property type="component" value="Chromosome"/>
</dbReference>
<evidence type="ECO:0000256" key="5">
    <source>
        <dbReference type="ARBA" id="ARBA00022475"/>
    </source>
</evidence>
<evidence type="ECO:0000256" key="6">
    <source>
        <dbReference type="ARBA" id="ARBA00022505"/>
    </source>
</evidence>
<evidence type="ECO:0000313" key="13">
    <source>
        <dbReference type="EMBL" id="AYO53773.1"/>
    </source>
</evidence>
<dbReference type="GO" id="GO:0005886">
    <property type="term" value="C:plasma membrane"/>
    <property type="evidence" value="ECO:0007669"/>
    <property type="project" value="UniProtKB-SubCell"/>
</dbReference>
<keyword evidence="11" id="KW-0997">Cell inner membrane</keyword>
<dbReference type="PANTHER" id="PTHR30183">
    <property type="entry name" value="MOLYBDENUM TRANSPORT SYSTEM PERMEASE PROTEIN MODB"/>
    <property type="match status" value="1"/>
</dbReference>
<dbReference type="EMBL" id="CP033133">
    <property type="protein sequence ID" value="AYO53773.1"/>
    <property type="molecule type" value="Genomic_DNA"/>
</dbReference>
<dbReference type="InterPro" id="IPR011867">
    <property type="entry name" value="ModB_ABC"/>
</dbReference>
<dbReference type="Pfam" id="PF00528">
    <property type="entry name" value="BPD_transp_1"/>
    <property type="match status" value="1"/>
</dbReference>
<keyword evidence="8 10" id="KW-1133">Transmembrane helix</keyword>
<dbReference type="Gene3D" id="1.10.3720.10">
    <property type="entry name" value="MetI-like"/>
    <property type="match status" value="1"/>
</dbReference>
<feature type="transmembrane region" description="Helical" evidence="10">
    <location>
        <begin position="20"/>
        <end position="40"/>
    </location>
</feature>
<keyword evidence="7 10" id="KW-0812">Transmembrane</keyword>
<evidence type="ECO:0000256" key="9">
    <source>
        <dbReference type="ARBA" id="ARBA00023136"/>
    </source>
</evidence>
<dbReference type="InterPro" id="IPR035906">
    <property type="entry name" value="MetI-like_sf"/>
</dbReference>
<organism evidence="13 14">
    <name type="scientific">Acinetobacter wuhouensis</name>
    <dbReference type="NCBI Taxonomy" id="1879050"/>
    <lineage>
        <taxon>Bacteria</taxon>
        <taxon>Pseudomonadati</taxon>
        <taxon>Pseudomonadota</taxon>
        <taxon>Gammaproteobacteria</taxon>
        <taxon>Moraxellales</taxon>
        <taxon>Moraxellaceae</taxon>
        <taxon>Acinetobacter</taxon>
    </lineage>
</organism>
<keyword evidence="9 10" id="KW-0472">Membrane</keyword>
<evidence type="ECO:0000256" key="10">
    <source>
        <dbReference type="RuleBase" id="RU363032"/>
    </source>
</evidence>
<dbReference type="AlphaFoldDB" id="A0A3G2T0R5"/>
<evidence type="ECO:0000256" key="8">
    <source>
        <dbReference type="ARBA" id="ARBA00022989"/>
    </source>
</evidence>
<dbReference type="GO" id="GO:0015098">
    <property type="term" value="F:molybdate ion transmembrane transporter activity"/>
    <property type="evidence" value="ECO:0007669"/>
    <property type="project" value="UniProtKB-UniRule"/>
</dbReference>
<feature type="transmembrane region" description="Helical" evidence="10">
    <location>
        <begin position="94"/>
        <end position="117"/>
    </location>
</feature>
<accession>A0A3G2T0R5</accession>
<dbReference type="PANTHER" id="PTHR30183:SF3">
    <property type="entry name" value="MOLYBDENUM TRANSPORT SYSTEM PERMEASE PROTEIN MODB"/>
    <property type="match status" value="1"/>
</dbReference>
<dbReference type="CDD" id="cd06261">
    <property type="entry name" value="TM_PBP2"/>
    <property type="match status" value="1"/>
</dbReference>
<reference evidence="13 14" key="1">
    <citation type="submission" date="2018-10" db="EMBL/GenBank/DDBJ databases">
        <title>The complete genome of Acinetobacter wuhouensis strain WCHAW010062.</title>
        <authorList>
            <person name="Hu Y."/>
            <person name="Long H."/>
            <person name="Feng Y."/>
            <person name="Zong Z."/>
        </authorList>
    </citation>
    <scope>NUCLEOTIDE SEQUENCE [LARGE SCALE GENOMIC DNA]</scope>
    <source>
        <strain evidence="13 14">WCHAW010062</strain>
    </source>
</reference>
<sequence length="231" mass="25599">MSLFSLSPEELSALYLSAKVALFATAFSLPFAIGLAWVLARYDFKFKVIVEAFLQLPMVLPPVVLGYLLLILFGNQGFIGKYLSAMGFELAFNWKGAVLTSMIVGFPLLVQPIRLAFQLSDRHLEEVAQTLGASFRQIFFKIYLPLAYPGILMGCILGFSRSLGEFGATITFIGNIPDETRTIPIAIYSFLQQPDGEIMAMRLVVLSLILAFGALIVNYLVLHKYKNEPKG</sequence>
<keyword evidence="6 11" id="KW-0500">Molybdenum</keyword>
<comment type="similarity">
    <text evidence="3 11">Belongs to the binding-protein-dependent transport system permease family. CysTW subfamily.</text>
</comment>
<evidence type="ECO:0000313" key="14">
    <source>
        <dbReference type="Proteomes" id="UP000279962"/>
    </source>
</evidence>
<comment type="function">
    <text evidence="1 11">Part of the binding-protein-dependent transport system for molybdenum; probably responsible for the translocation of the substrate across the membrane.</text>
</comment>
<keyword evidence="5" id="KW-1003">Cell membrane</keyword>
<name>A0A3G2T0R5_9GAMM</name>
<evidence type="ECO:0000256" key="7">
    <source>
        <dbReference type="ARBA" id="ARBA00022692"/>
    </source>
</evidence>
<comment type="subcellular location">
    <subcellularLocation>
        <location evidence="11">Cell inner membrane</location>
        <topology evidence="11">Multi-pass membrane protein</topology>
    </subcellularLocation>
    <subcellularLocation>
        <location evidence="2 10">Cell membrane</location>
        <topology evidence="2 10">Multi-pass membrane protein</topology>
    </subcellularLocation>
</comment>